<evidence type="ECO:0000313" key="1">
    <source>
        <dbReference type="EMBL" id="PLC53230.1"/>
    </source>
</evidence>
<protein>
    <submittedName>
        <fullName evidence="1">Flavin-nucleotide-binding protein</fullName>
    </submittedName>
</protein>
<name>A0A2N4UDY8_9BURK</name>
<dbReference type="Proteomes" id="UP000234328">
    <property type="component" value="Unassembled WGS sequence"/>
</dbReference>
<dbReference type="AlphaFoldDB" id="A0A2N4UDY8"/>
<dbReference type="PANTHER" id="PTHR42815:SF2">
    <property type="entry name" value="FAD-BINDING, PUTATIVE (AFU_ORTHOLOGUE AFUA_6G07600)-RELATED"/>
    <property type="match status" value="1"/>
</dbReference>
<dbReference type="EMBL" id="PDNV01000008">
    <property type="protein sequence ID" value="PLC53230.1"/>
    <property type="molecule type" value="Genomic_DNA"/>
</dbReference>
<comment type="caution">
    <text evidence="1">The sequence shown here is derived from an EMBL/GenBank/DDBJ whole genome shotgun (WGS) entry which is preliminary data.</text>
</comment>
<evidence type="ECO:0000313" key="2">
    <source>
        <dbReference type="Proteomes" id="UP000234328"/>
    </source>
</evidence>
<organism evidence="1 2">
    <name type="scientific">Pollutimonas nitritireducens</name>
    <dbReference type="NCBI Taxonomy" id="2045209"/>
    <lineage>
        <taxon>Bacteria</taxon>
        <taxon>Pseudomonadati</taxon>
        <taxon>Pseudomonadota</taxon>
        <taxon>Betaproteobacteria</taxon>
        <taxon>Burkholderiales</taxon>
        <taxon>Alcaligenaceae</taxon>
        <taxon>Pollutimonas</taxon>
    </lineage>
</organism>
<keyword evidence="2" id="KW-1185">Reference proteome</keyword>
<dbReference type="PANTHER" id="PTHR42815">
    <property type="entry name" value="FAD-BINDING, PUTATIVE (AFU_ORTHOLOGUE AFUA_6G07600)-RELATED"/>
    <property type="match status" value="1"/>
</dbReference>
<dbReference type="InterPro" id="IPR012349">
    <property type="entry name" value="Split_barrel_FMN-bd"/>
</dbReference>
<sequence length="306" mass="33953">MANRLSKLPTWHAGETFIQEKSGVLDRMRLVGQRVVRDHMPDQHRDFYAQLPFIVLGSVDPDNDAWATILCGKPGFMASPTPTILDIAARADKSDPAGAGLQAGLSIGLLGIEMHTRRRNRMNGIVASTEDGLRVEVDQSFGNCPRYIQLRDFDFARDPDEPFTARSEDLVQLDRPARALIETADAFFVASYADRKSRRQADVSHRGGKAGFVQVGDDDVLTIPDFNGNGFFATLGNLILNGKAGLIFVDYERGDVLQMTGDAEVIMDSPAIAAVKGAERLWTFRARRIVRRRAALALRWNLPRRT</sequence>
<accession>A0A2N4UDY8</accession>
<dbReference type="RefSeq" id="WP_102070500.1">
    <property type="nucleotide sequence ID" value="NZ_PDNV01000008.1"/>
</dbReference>
<gene>
    <name evidence="1" type="ORF">CR155_13175</name>
</gene>
<dbReference type="SUPFAM" id="SSF50475">
    <property type="entry name" value="FMN-binding split barrel"/>
    <property type="match status" value="1"/>
</dbReference>
<reference evidence="1 2" key="1">
    <citation type="submission" date="2017-10" db="EMBL/GenBank/DDBJ databases">
        <title>Two draft genome sequences of Pusillimonas sp. strains isolated from a nitrate- and radionuclide-contaminated groundwater in Russia.</title>
        <authorList>
            <person name="Grouzdev D.S."/>
            <person name="Tourova T.P."/>
            <person name="Goeva M.A."/>
            <person name="Babich T.L."/>
            <person name="Sokolova D.S."/>
            <person name="Abdullin R."/>
            <person name="Poltaraus A.B."/>
            <person name="Toshchakov S.V."/>
            <person name="Nazina T.N."/>
        </authorList>
    </citation>
    <scope>NUCLEOTIDE SEQUENCE [LARGE SCALE GENOMIC DNA]</scope>
    <source>
        <strain evidence="1 2">JR1/69-2-13</strain>
    </source>
</reference>
<proteinExistence type="predicted"/>
<dbReference type="Gene3D" id="2.30.110.10">
    <property type="entry name" value="Electron Transport, Fmn-binding Protein, Chain A"/>
    <property type="match status" value="1"/>
</dbReference>
<dbReference type="OrthoDB" id="9796486at2"/>